<dbReference type="STRING" id="77166.U4UMS3"/>
<dbReference type="InterPro" id="IPR035969">
    <property type="entry name" value="Rab-GAP_TBC_sf"/>
</dbReference>
<sequence length="763" mass="88412">KIDDDFGRAANIEPLFDDIQQGLCEKENQQVSTLLCVNLHKAKFELFHRIKKGGTSQEFKDPVCEGFRNFLELDKDDSIQPPNEAGEDYLEKMKQEKPKIAQMFFQNPLDRLTIKGDQILNGKSVYQVDYCDIEADIRRKLMENQKKTFQLPVDWDIPLTSQRCDFRPPLVLSQQAMDKPLVIKHPDNLGENEKINDILQVKTGDSEYNQVIGKLGDFIVNEEMHGKIDHPECFDMEELKDCSIHHTTIKICEDLKNATEYKTFFEDVQKLVSTPNVRVEDFKNSLLKAMQDHGLEAELKNNIYRWVKTKKNNSSPYDSFFRKAQIHWDKRIHKSLNSMSSELGISLARLRGTNEKEEIANKWNELSNFEVEKHKLRRALFQIDIHKYRPVYAPKDFLEVLINLKGPCKEEVKSDLNKWEFAQMPLKVKNLVELRNMYAELSRGDLILNSNNFVNPSQNYATLEAERIALGEKILAKNYAPLAQEFLKKGCPKCMRSKMWTLILGADVKPVQIAHFDSLKQNVLQYDLMIDKLIIKDINLTASNDDQYFVFEDVLYQVMMCFSRDSDILKQLPNQPAFLQVGLKGRPNTAENTLVFPPSGVIPFHGFTMYAAPFCYLYNNAVELYFAFRGFYLRYWHRLHRVCASPQGIVALCLQFEKLLQCFEPSLWHHFKKCRIHPLRVVIKWMMRAFSGHLPPEQLLTLWDIILAYDSLEVVPVLALAIVVFRKQNLMKVNTLANIEAVLADLSSIAVVPLLQMAFIKDN</sequence>
<evidence type="ECO:0000256" key="1">
    <source>
        <dbReference type="SAM" id="Phobius"/>
    </source>
</evidence>
<evidence type="ECO:0000313" key="4">
    <source>
        <dbReference type="Proteomes" id="UP000030742"/>
    </source>
</evidence>
<dbReference type="SUPFAM" id="SSF47923">
    <property type="entry name" value="Ypt/Rab-GAP domain of gyp1p"/>
    <property type="match status" value="1"/>
</dbReference>
<dbReference type="PANTHER" id="PTHR16110">
    <property type="entry name" value="TBC1 DOMAIN FAMILY MEMBER 19"/>
    <property type="match status" value="1"/>
</dbReference>
<keyword evidence="1" id="KW-0472">Membrane</keyword>
<feature type="non-terminal residue" evidence="3">
    <location>
        <position position="1"/>
    </location>
</feature>
<keyword evidence="1" id="KW-0812">Transmembrane</keyword>
<dbReference type="PANTHER" id="PTHR16110:SF1">
    <property type="entry name" value="TBC1 DOMAIN FAMILY MEMBER 19"/>
    <property type="match status" value="1"/>
</dbReference>
<evidence type="ECO:0000313" key="3">
    <source>
        <dbReference type="EMBL" id="ERL93793.1"/>
    </source>
</evidence>
<dbReference type="EMBL" id="KB632373">
    <property type="protein sequence ID" value="ERL93793.1"/>
    <property type="molecule type" value="Genomic_DNA"/>
</dbReference>
<dbReference type="InterPro" id="IPR042507">
    <property type="entry name" value="TBC1D19"/>
</dbReference>
<dbReference type="Gene3D" id="1.10.472.80">
    <property type="entry name" value="Ypt/Rab-GAP domain of gyp1p, domain 3"/>
    <property type="match status" value="1"/>
</dbReference>
<feature type="transmembrane region" description="Helical" evidence="1">
    <location>
        <begin position="737"/>
        <end position="760"/>
    </location>
</feature>
<accession>U4UMS3</accession>
<keyword evidence="1" id="KW-1133">Transmembrane helix</keyword>
<dbReference type="Proteomes" id="UP000030742">
    <property type="component" value="Unassembled WGS sequence"/>
</dbReference>
<dbReference type="AlphaFoldDB" id="U4UMS3"/>
<organism evidence="3 4">
    <name type="scientific">Dendroctonus ponderosae</name>
    <name type="common">Mountain pine beetle</name>
    <dbReference type="NCBI Taxonomy" id="77166"/>
    <lineage>
        <taxon>Eukaryota</taxon>
        <taxon>Metazoa</taxon>
        <taxon>Ecdysozoa</taxon>
        <taxon>Arthropoda</taxon>
        <taxon>Hexapoda</taxon>
        <taxon>Insecta</taxon>
        <taxon>Pterygota</taxon>
        <taxon>Neoptera</taxon>
        <taxon>Endopterygota</taxon>
        <taxon>Coleoptera</taxon>
        <taxon>Polyphaga</taxon>
        <taxon>Cucujiformia</taxon>
        <taxon>Curculionidae</taxon>
        <taxon>Scolytinae</taxon>
        <taxon>Dendroctonus</taxon>
    </lineage>
</organism>
<name>U4UMS3_DENPD</name>
<feature type="transmembrane region" description="Helical" evidence="1">
    <location>
        <begin position="700"/>
        <end position="725"/>
    </location>
</feature>
<proteinExistence type="predicted"/>
<feature type="domain" description="Rab-GAP TBC" evidence="2">
    <location>
        <begin position="490"/>
        <end position="710"/>
    </location>
</feature>
<reference evidence="3 4" key="1">
    <citation type="journal article" date="2013" name="Genome Biol.">
        <title>Draft genome of the mountain pine beetle, Dendroctonus ponderosae Hopkins, a major forest pest.</title>
        <authorList>
            <person name="Keeling C.I."/>
            <person name="Yuen M.M."/>
            <person name="Liao N.Y."/>
            <person name="Docking T.R."/>
            <person name="Chan S.K."/>
            <person name="Taylor G.A."/>
            <person name="Palmquist D.L."/>
            <person name="Jackman S.D."/>
            <person name="Nguyen A."/>
            <person name="Li M."/>
            <person name="Henderson H."/>
            <person name="Janes J.K."/>
            <person name="Zhao Y."/>
            <person name="Pandoh P."/>
            <person name="Moore R."/>
            <person name="Sperling F.A."/>
            <person name="Huber D.P."/>
            <person name="Birol I."/>
            <person name="Jones S.J."/>
            <person name="Bohlmann J."/>
        </authorList>
    </citation>
    <scope>NUCLEOTIDE SEQUENCE</scope>
</reference>
<dbReference type="OrthoDB" id="7201605at2759"/>
<gene>
    <name evidence="3" type="ORF">D910_11079</name>
</gene>
<dbReference type="SMART" id="SM00164">
    <property type="entry name" value="TBC"/>
    <property type="match status" value="1"/>
</dbReference>
<evidence type="ECO:0000259" key="2">
    <source>
        <dbReference type="PROSITE" id="PS50086"/>
    </source>
</evidence>
<dbReference type="InterPro" id="IPR000195">
    <property type="entry name" value="Rab-GAP-TBC_dom"/>
</dbReference>
<protein>
    <recommendedName>
        <fullName evidence="2">Rab-GAP TBC domain-containing protein</fullName>
    </recommendedName>
</protein>
<dbReference type="Pfam" id="PF00566">
    <property type="entry name" value="RabGAP-TBC"/>
    <property type="match status" value="1"/>
</dbReference>
<dbReference type="PROSITE" id="PS50086">
    <property type="entry name" value="TBC_RABGAP"/>
    <property type="match status" value="1"/>
</dbReference>